<gene>
    <name evidence="2" type="ORF">QQA45_03660</name>
</gene>
<feature type="chain" id="PRO_5045683493" description="Polyisoprenoid-binding protein YceI" evidence="1">
    <location>
        <begin position="19"/>
        <end position="199"/>
    </location>
</feature>
<evidence type="ECO:0000313" key="2">
    <source>
        <dbReference type="EMBL" id="MDK9580610.1"/>
    </source>
</evidence>
<reference evidence="2 3" key="1">
    <citation type="submission" date="2023-06" db="EMBL/GenBank/DDBJ databases">
        <title>Antibody response to the Sneathia vaginalis cytopathogenic toxin A during pregnancy.</title>
        <authorList>
            <person name="Mccoy Z.T."/>
            <person name="Serrano M.G."/>
            <person name="Spaine K."/>
            <person name="Edwards D.J."/>
            <person name="Buck G.A."/>
            <person name="Jefferson K."/>
        </authorList>
    </citation>
    <scope>NUCLEOTIDE SEQUENCE [LARGE SCALE GENOMIC DNA]</scope>
    <source>
        <strain evidence="2 3">CCUG 42621</strain>
    </source>
</reference>
<sequence>MKKLLLILTMSFALSTFAHGNHADVKLENATTYHSVNSALNTTLSIGTHEGELHALIGDFGLVDIEKTSTGYETANKLITITTYGKNAYLEAKFLLFDRADYAPEKFEKEMHFHSYNAGFPHTHIDFLNKDYTEVRLQENENLTFKGKMVVNEETKDRIFTEEKGRFTIVLFGKYDDKKTMSNKLTRTGMLILNMNLSE</sequence>
<name>A0ABT7HJA8_9FUSO</name>
<organism evidence="2 3">
    <name type="scientific">Sneathia sanguinegens</name>
    <dbReference type="NCBI Taxonomy" id="40543"/>
    <lineage>
        <taxon>Bacteria</taxon>
        <taxon>Fusobacteriati</taxon>
        <taxon>Fusobacteriota</taxon>
        <taxon>Fusobacteriia</taxon>
        <taxon>Fusobacteriales</taxon>
        <taxon>Leptotrichiaceae</taxon>
        <taxon>Sneathia</taxon>
    </lineage>
</organism>
<dbReference type="Proteomes" id="UP001225134">
    <property type="component" value="Unassembled WGS sequence"/>
</dbReference>
<keyword evidence="3" id="KW-1185">Reference proteome</keyword>
<dbReference type="EMBL" id="JASSPP010000004">
    <property type="protein sequence ID" value="MDK9580610.1"/>
    <property type="molecule type" value="Genomic_DNA"/>
</dbReference>
<keyword evidence="1" id="KW-0732">Signal</keyword>
<proteinExistence type="predicted"/>
<comment type="caution">
    <text evidence="2">The sequence shown here is derived from an EMBL/GenBank/DDBJ whole genome shotgun (WGS) entry which is preliminary data.</text>
</comment>
<evidence type="ECO:0008006" key="4">
    <source>
        <dbReference type="Google" id="ProtNLM"/>
    </source>
</evidence>
<feature type="signal peptide" evidence="1">
    <location>
        <begin position="1"/>
        <end position="18"/>
    </location>
</feature>
<evidence type="ECO:0000313" key="3">
    <source>
        <dbReference type="Proteomes" id="UP001225134"/>
    </source>
</evidence>
<evidence type="ECO:0000256" key="1">
    <source>
        <dbReference type="SAM" id="SignalP"/>
    </source>
</evidence>
<protein>
    <recommendedName>
        <fullName evidence="4">Polyisoprenoid-binding protein YceI</fullName>
    </recommendedName>
</protein>
<accession>A0ABT7HJA8</accession>
<dbReference type="RefSeq" id="WP_285152906.1">
    <property type="nucleotide sequence ID" value="NZ_JASSPP010000004.1"/>
</dbReference>